<reference evidence="2 3" key="2">
    <citation type="journal article" date="2022" name="Mar. Drugs">
        <title>Bioassay-Guided Fractionation Leads to the Detection of Cholic Acid Generated by the Rare Thalassomonas sp.</title>
        <authorList>
            <person name="Pheiffer F."/>
            <person name="Schneider Y.K."/>
            <person name="Hansen E.H."/>
            <person name="Andersen J.H."/>
            <person name="Isaksson J."/>
            <person name="Busche T."/>
            <person name="R C."/>
            <person name="Kalinowski J."/>
            <person name="Zyl L.V."/>
            <person name="Trindade M."/>
        </authorList>
    </citation>
    <scope>NUCLEOTIDE SEQUENCE [LARGE SCALE GENOMIC DNA]</scope>
    <source>
        <strain evidence="2 3">A5K-106</strain>
    </source>
</reference>
<feature type="domain" description="T6SS Phospholipase effector Tle1-like catalytic" evidence="1">
    <location>
        <begin position="6"/>
        <end position="248"/>
    </location>
</feature>
<dbReference type="EMBL" id="CP059735">
    <property type="protein sequence ID" value="WDE01870.1"/>
    <property type="molecule type" value="Genomic_DNA"/>
</dbReference>
<evidence type="ECO:0000313" key="2">
    <source>
        <dbReference type="EMBL" id="WDE01870.1"/>
    </source>
</evidence>
<dbReference type="SUPFAM" id="SSF53474">
    <property type="entry name" value="alpha/beta-Hydrolases"/>
    <property type="match status" value="1"/>
</dbReference>
<reference evidence="2 3" key="1">
    <citation type="journal article" date="2015" name="Genome Announc.">
        <title>Draft Genome Sequences of Marine Isolates of Thalassomonas viridans and Thalassomonas actiniarum.</title>
        <authorList>
            <person name="Olonade I."/>
            <person name="van Zyl L.J."/>
            <person name="Trindade M."/>
        </authorList>
    </citation>
    <scope>NUCLEOTIDE SEQUENCE [LARGE SCALE GENOMIC DNA]</scope>
    <source>
        <strain evidence="2 3">A5K-106</strain>
    </source>
</reference>
<sequence>MKIQNKRIVICCDGTWNTPDKPTNVVKIVRSLTPYGKDGKNQVVFYDQGVGTYNASDRMMGIFGKGIGQNIIDAYRFIAHNYQEGDDIYCFGFSRGAYTVRALGGMLHTVGLLPKDELHTLPRAYKYYRTPPHKREYQRYSHYPKPEIAVMAVWDTVGALGVPIPFLGQLTKPWVGFFDTRLTPEIKHAYQALAIDEKRPPFKPALWTGSSHPGQTVEQVWFSGCHSDIGGGYDESSLSDISLLWMIQKVALLGLDFDQSYLKDKSKVDANVCGRMHDSYSLPYRLMERLGAKAETRSLEGELDYPAINVSIHESVLERLKKVEDYQPENLHESWSFARNDERRHFSRIITSQLTGEIQIDQQQTPCKILDYSPLGGARVQCDNELDKLEKITISSAKFAKTLATCAWKKDNIYGLNFAA</sequence>
<evidence type="ECO:0000259" key="1">
    <source>
        <dbReference type="Pfam" id="PF09994"/>
    </source>
</evidence>
<accession>A0AAE9YV80</accession>
<dbReference type="InterPro" id="IPR018712">
    <property type="entry name" value="Tle1-like_cat"/>
</dbReference>
<dbReference type="AlphaFoldDB" id="A0AAE9YV80"/>
<proteinExistence type="predicted"/>
<dbReference type="Pfam" id="PF09994">
    <property type="entry name" value="T6SS_Tle1-like_cat"/>
    <property type="match status" value="1"/>
</dbReference>
<dbReference type="SUPFAM" id="SSF141371">
    <property type="entry name" value="PilZ domain-like"/>
    <property type="match status" value="1"/>
</dbReference>
<protein>
    <submittedName>
        <fullName evidence="2">DUF2235 domain-containing protein</fullName>
    </submittedName>
</protein>
<evidence type="ECO:0000313" key="3">
    <source>
        <dbReference type="Proteomes" id="UP000032568"/>
    </source>
</evidence>
<organism evidence="2 3">
    <name type="scientific">Thalassomonas actiniarum</name>
    <dbReference type="NCBI Taxonomy" id="485447"/>
    <lineage>
        <taxon>Bacteria</taxon>
        <taxon>Pseudomonadati</taxon>
        <taxon>Pseudomonadota</taxon>
        <taxon>Gammaproteobacteria</taxon>
        <taxon>Alteromonadales</taxon>
        <taxon>Colwelliaceae</taxon>
        <taxon>Thalassomonas</taxon>
    </lineage>
</organism>
<dbReference type="PANTHER" id="PTHR33840:SF1">
    <property type="entry name" value="TLE1 PHOSPHOLIPASE DOMAIN-CONTAINING PROTEIN"/>
    <property type="match status" value="1"/>
</dbReference>
<dbReference type="InterPro" id="IPR029058">
    <property type="entry name" value="AB_hydrolase_fold"/>
</dbReference>
<dbReference type="KEGG" id="tact:SG35_013095"/>
<dbReference type="PANTHER" id="PTHR33840">
    <property type="match status" value="1"/>
</dbReference>
<keyword evidence="3" id="KW-1185">Reference proteome</keyword>
<gene>
    <name evidence="2" type="ORF">SG35_013095</name>
</gene>
<name>A0AAE9YV80_9GAMM</name>
<dbReference type="Proteomes" id="UP000032568">
    <property type="component" value="Chromosome"/>
</dbReference>